<evidence type="ECO:0000259" key="1">
    <source>
        <dbReference type="Pfam" id="PF13966"/>
    </source>
</evidence>
<dbReference type="SUPFAM" id="SSF53098">
    <property type="entry name" value="Ribonuclease H-like"/>
    <property type="match status" value="1"/>
</dbReference>
<dbReference type="InterPro" id="IPR012337">
    <property type="entry name" value="RNaseH-like_sf"/>
</dbReference>
<reference evidence="2" key="1">
    <citation type="journal article" date="2022" name="Cell">
        <title>Repeat-based holocentromeres influence genome architecture and karyotype evolution.</title>
        <authorList>
            <person name="Hofstatter P.G."/>
            <person name="Thangavel G."/>
            <person name="Lux T."/>
            <person name="Neumann P."/>
            <person name="Vondrak T."/>
            <person name="Novak P."/>
            <person name="Zhang M."/>
            <person name="Costa L."/>
            <person name="Castellani M."/>
            <person name="Scott A."/>
            <person name="Toegelov H."/>
            <person name="Fuchs J."/>
            <person name="Mata-Sucre Y."/>
            <person name="Dias Y."/>
            <person name="Vanzela A.L.L."/>
            <person name="Huettel B."/>
            <person name="Almeida C.C.S."/>
            <person name="Simkova H."/>
            <person name="Souza G."/>
            <person name="Pedrosa-Harand A."/>
            <person name="Macas J."/>
            <person name="Mayer K.F.X."/>
            <person name="Houben A."/>
            <person name="Marques A."/>
        </authorList>
    </citation>
    <scope>NUCLEOTIDE SEQUENCE</scope>
    <source>
        <strain evidence="2">RhyBre1mFocal</strain>
    </source>
</reference>
<sequence length="585" mass="68203">MVLIKSVLMSLPVYYLSTECVPKDMLKRMNSLMARFFWGKMDDKRYLTPVAWKTICRPCEEGGLGVRDIDMFGEALFMKLVWAMMEEENKLWVQVCKAKYCPKIGFWDAKPDSRSSGMWRNIMRMKENFKGNIRWQIGDGRNIKAIAQPWFTGWEESVGGVRSNRKKVVADLFYFSTGNWKEDVLNQMFTQPQVEAIKRLQTKPTRNDGKVDKLIWEVSKTGRYSVKEGYQWLWRQRRVQFTSPVAQLWQRVQKWKGIAPKVKIFLWRLISGALMIANNLHRRINRISPMCQRCRNENEFEMHCFFFCQGSRAIWFGRRLGLRTQDLPLNVLTAFEQCTANLKDEELREFSYTLWKIWKARNEEVIQNKKFDVYQIQMRINAWLSGQQTDVDGVSTAVGTGRYKGVSGTDKYQFQEGDQQFIVDGSWDSHCNAGAAYIWYQDGKLSQIRYSYFIVTDPFHAEVVAVKNALYKICSMSNIGGTVHIFCDSKILVDILLQEEYDSLPNWKAVDDVIEIGHMLKGRGNSILVRHVSRDAVAQAHVLANLARRGKRNYEGTPRMWIEEEGRLQDSIQNSFFQRVQDAPP</sequence>
<dbReference type="EMBL" id="JAMQYH010000001">
    <property type="protein sequence ID" value="KAJ1700918.1"/>
    <property type="molecule type" value="Genomic_DNA"/>
</dbReference>
<dbReference type="OrthoDB" id="683646at2759"/>
<dbReference type="Gene3D" id="3.30.420.10">
    <property type="entry name" value="Ribonuclease H-like superfamily/Ribonuclease H"/>
    <property type="match status" value="1"/>
</dbReference>
<evidence type="ECO:0000313" key="3">
    <source>
        <dbReference type="Proteomes" id="UP001151287"/>
    </source>
</evidence>
<dbReference type="PANTHER" id="PTHR33116">
    <property type="entry name" value="REVERSE TRANSCRIPTASE ZINC-BINDING DOMAIN-CONTAINING PROTEIN-RELATED-RELATED"/>
    <property type="match status" value="1"/>
</dbReference>
<name>A0A9Q0HX63_9POAL</name>
<comment type="caution">
    <text evidence="2">The sequence shown here is derived from an EMBL/GenBank/DDBJ whole genome shotgun (WGS) entry which is preliminary data.</text>
</comment>
<dbReference type="InterPro" id="IPR036397">
    <property type="entry name" value="RNaseH_sf"/>
</dbReference>
<keyword evidence="3" id="KW-1185">Reference proteome</keyword>
<dbReference type="Pfam" id="PF13966">
    <property type="entry name" value="zf-RVT"/>
    <property type="match status" value="1"/>
</dbReference>
<feature type="domain" description="Reverse transcriptase zinc-binding" evidence="1">
    <location>
        <begin position="224"/>
        <end position="315"/>
    </location>
</feature>
<dbReference type="PANTHER" id="PTHR33116:SF78">
    <property type="entry name" value="OS12G0587133 PROTEIN"/>
    <property type="match status" value="1"/>
</dbReference>
<gene>
    <name evidence="2" type="ORF">LUZ63_000697</name>
</gene>
<dbReference type="AlphaFoldDB" id="A0A9Q0HX63"/>
<evidence type="ECO:0000313" key="2">
    <source>
        <dbReference type="EMBL" id="KAJ1700918.1"/>
    </source>
</evidence>
<dbReference type="GO" id="GO:0003676">
    <property type="term" value="F:nucleic acid binding"/>
    <property type="evidence" value="ECO:0007669"/>
    <property type="project" value="InterPro"/>
</dbReference>
<organism evidence="2 3">
    <name type="scientific">Rhynchospora breviuscula</name>
    <dbReference type="NCBI Taxonomy" id="2022672"/>
    <lineage>
        <taxon>Eukaryota</taxon>
        <taxon>Viridiplantae</taxon>
        <taxon>Streptophyta</taxon>
        <taxon>Embryophyta</taxon>
        <taxon>Tracheophyta</taxon>
        <taxon>Spermatophyta</taxon>
        <taxon>Magnoliopsida</taxon>
        <taxon>Liliopsida</taxon>
        <taxon>Poales</taxon>
        <taxon>Cyperaceae</taxon>
        <taxon>Cyperoideae</taxon>
        <taxon>Rhynchosporeae</taxon>
        <taxon>Rhynchospora</taxon>
    </lineage>
</organism>
<dbReference type="InterPro" id="IPR026960">
    <property type="entry name" value="RVT-Znf"/>
</dbReference>
<dbReference type="Proteomes" id="UP001151287">
    <property type="component" value="Unassembled WGS sequence"/>
</dbReference>
<accession>A0A9Q0HX63</accession>
<protein>
    <recommendedName>
        <fullName evidence="1">Reverse transcriptase zinc-binding domain-containing protein</fullName>
    </recommendedName>
</protein>
<proteinExistence type="predicted"/>